<keyword evidence="1" id="KW-0677">Repeat</keyword>
<keyword evidence="7" id="KW-1185">Reference proteome</keyword>
<evidence type="ECO:0000259" key="5">
    <source>
        <dbReference type="PROSITE" id="PS01180"/>
    </source>
</evidence>
<name>A0ABP1QLY3_9HEXA</name>
<reference evidence="6 7" key="1">
    <citation type="submission" date="2024-08" db="EMBL/GenBank/DDBJ databases">
        <authorList>
            <person name="Cucini C."/>
            <person name="Frati F."/>
        </authorList>
    </citation>
    <scope>NUCLEOTIDE SEQUENCE [LARGE SCALE GENOMIC DNA]</scope>
</reference>
<dbReference type="SMART" id="SM00042">
    <property type="entry name" value="CUB"/>
    <property type="match status" value="5"/>
</dbReference>
<dbReference type="Gene3D" id="2.60.120.290">
    <property type="entry name" value="Spermadhesin, CUB domain"/>
    <property type="match status" value="5"/>
</dbReference>
<dbReference type="CDD" id="cd00041">
    <property type="entry name" value="CUB"/>
    <property type="match status" value="3"/>
</dbReference>
<evidence type="ECO:0000256" key="4">
    <source>
        <dbReference type="SAM" id="SignalP"/>
    </source>
</evidence>
<comment type="caution">
    <text evidence="6">The sequence shown here is derived from an EMBL/GenBank/DDBJ whole genome shotgun (WGS) entry which is preliminary data.</text>
</comment>
<dbReference type="PROSITE" id="PS01180">
    <property type="entry name" value="CUB"/>
    <property type="match status" value="5"/>
</dbReference>
<dbReference type="Proteomes" id="UP001642540">
    <property type="component" value="Unassembled WGS sequence"/>
</dbReference>
<dbReference type="InterPro" id="IPR035914">
    <property type="entry name" value="Sperma_CUB_dom_sf"/>
</dbReference>
<dbReference type="InterPro" id="IPR000859">
    <property type="entry name" value="CUB_dom"/>
</dbReference>
<dbReference type="PANTHER" id="PTHR24251">
    <property type="entry name" value="OVOCHYMASE-RELATED"/>
    <property type="match status" value="1"/>
</dbReference>
<feature type="domain" description="CUB" evidence="5">
    <location>
        <begin position="660"/>
        <end position="774"/>
    </location>
</feature>
<gene>
    <name evidence="6" type="ORF">ODALV1_LOCUS12938</name>
</gene>
<protein>
    <recommendedName>
        <fullName evidence="5">CUB domain-containing protein</fullName>
    </recommendedName>
</protein>
<feature type="domain" description="CUB" evidence="5">
    <location>
        <begin position="1052"/>
        <end position="1161"/>
    </location>
</feature>
<feature type="domain" description="CUB" evidence="5">
    <location>
        <begin position="251"/>
        <end position="359"/>
    </location>
</feature>
<feature type="disulfide bond" evidence="3">
    <location>
        <begin position="1052"/>
        <end position="1079"/>
    </location>
</feature>
<feature type="domain" description="CUB" evidence="5">
    <location>
        <begin position="127"/>
        <end position="237"/>
    </location>
</feature>
<dbReference type="SUPFAM" id="SSF49854">
    <property type="entry name" value="Spermadhesin, CUB domain"/>
    <property type="match status" value="5"/>
</dbReference>
<keyword evidence="2 3" id="KW-1015">Disulfide bond</keyword>
<sequence>MGFKITSILICVEVLLFCCTAVPLEFNTNENERISDPLSRSEGGFDDDFPEADQDSTIHYEFTTDEPKNNSLEYLITEIDEEVGQLFDENELLHHLMEEETNFLDIIAQKVASLHPNSSIERYDGECGGLLAPSNSGVIRYKENAEHKFHECTWNIEVPGATRIEFNLERNRFGSHRDFISITALHDLAADALKIGQKLRFSNNERSGFITGSRAMIRFVSKDPLSSKGFRLRFQKSLDFDTTIEPAGSECGGVIVEQAGYLNYKLGKDYLNNERCVWLLHSPGSERIHLQLMHDEFETCCDFISVNTIDPESGAVRNDTILFNARNWTQTIEAPLVVILFHSDDKKPGKGFSLKFRSSGNQLNVKYKYKLKHITGLFGTVEYPSEQAKWEGSVIGEQDIFVIASSWITIHDDYYTVIDWKAQPPNSSCLQILFSIYEPLRKNKADTHLPISWPKMERFSINRQSGCPDVITIPKKFNERFEKEYHVEVPTFIIVYKSMFDGHNNGTETRFKFDFSRKRYTCGGVLHPLQREYGIINYKESDYRGYQKNCSWTIGVLGAAGIKFTLENNNFSGRDHLSVASLDTVGPELRMTKRRTLKNSHKNIQAIVTGSQARVTFETSIPLIWETSWENPRETMKKAITYPTFRLRYQGLRILPIDVCGGFANPSEGDFGVIRYKEYWNYSNNDSCAWLIELKNASAIGIRLEKSGIAKCCYYNYITVSSSDDEWNASLTGDHFQLRLTGDTAFVRGQKAIVRFSPEGPNMGTGFRLSYKKFPDNWVTGRDDVKCGGVIVEQSGVLYYKPSSKYIENQQCVWLLHSPNSTSLTLDLFLNGIDYLDENYLEVSTIDAKTGSINKYTELFTENSPQTIEESMVVIVFKSLSYRRLGNEFVLVYSSNGTISDPEYKYNLCHLSDLSGKMEYSNSVWESTRSGIKEIFVLARSLNVKATDGSILETKLNWESGWFKKADNSCEYGKVTIYSGSGSRLYGWDIIERFPSHNVTSSCSDVVTVAAKELSLGQSDMFLAIYNPLVPRKNLLKEETTSFILNYQIDYCGGVYVGSSGVITYKFNDSYGDNKEYVCVWLIEVPLAESIFFELEGGKLKAGYDYITVSSIDPFIGVESREIEISPGNRTTWVKGPVAMVTYSSSYWARGSGFRLHFHMVTQISEEPAFGYQLFHQNLQMQNKFTYNAKSNQVAIVAISSGINLLNRIQVDITTSFISQFNESCYSDSLLIYDVSGRIGRDRAVLLNKAFTSADVDFEENQTERHVYPHSCVSLTETRLLACQNNEQCRNVSISRNFQTGSSFLAIFSGVNVTDNLKYNRGFALTSKLENPA</sequence>
<accession>A0ABP1QLY3</accession>
<dbReference type="EMBL" id="CAXLJM020000039">
    <property type="protein sequence ID" value="CAL8108298.1"/>
    <property type="molecule type" value="Genomic_DNA"/>
</dbReference>
<feature type="domain" description="CUB" evidence="5">
    <location>
        <begin position="787"/>
        <end position="896"/>
    </location>
</feature>
<evidence type="ECO:0000313" key="7">
    <source>
        <dbReference type="Proteomes" id="UP001642540"/>
    </source>
</evidence>
<evidence type="ECO:0000256" key="3">
    <source>
        <dbReference type="PROSITE-ProRule" id="PRU00059"/>
    </source>
</evidence>
<proteinExistence type="predicted"/>
<evidence type="ECO:0000256" key="2">
    <source>
        <dbReference type="ARBA" id="ARBA00023157"/>
    </source>
</evidence>
<organism evidence="6 7">
    <name type="scientific">Orchesella dallaii</name>
    <dbReference type="NCBI Taxonomy" id="48710"/>
    <lineage>
        <taxon>Eukaryota</taxon>
        <taxon>Metazoa</taxon>
        <taxon>Ecdysozoa</taxon>
        <taxon>Arthropoda</taxon>
        <taxon>Hexapoda</taxon>
        <taxon>Collembola</taxon>
        <taxon>Entomobryomorpha</taxon>
        <taxon>Entomobryoidea</taxon>
        <taxon>Orchesellidae</taxon>
        <taxon>Orchesellinae</taxon>
        <taxon>Orchesella</taxon>
    </lineage>
</organism>
<dbReference type="Pfam" id="PF00431">
    <property type="entry name" value="CUB"/>
    <property type="match status" value="2"/>
</dbReference>
<feature type="signal peptide" evidence="4">
    <location>
        <begin position="1"/>
        <end position="21"/>
    </location>
</feature>
<evidence type="ECO:0000313" key="6">
    <source>
        <dbReference type="EMBL" id="CAL8108298.1"/>
    </source>
</evidence>
<comment type="caution">
    <text evidence="3">Lacks conserved residue(s) required for the propagation of feature annotation.</text>
</comment>
<keyword evidence="4" id="KW-0732">Signal</keyword>
<feature type="chain" id="PRO_5046925268" description="CUB domain-containing protein" evidence="4">
    <location>
        <begin position="22"/>
        <end position="1333"/>
    </location>
</feature>
<evidence type="ECO:0000256" key="1">
    <source>
        <dbReference type="ARBA" id="ARBA00022737"/>
    </source>
</evidence>